<reference evidence="7" key="1">
    <citation type="submission" date="2021-01" db="EMBL/GenBank/DDBJ databases">
        <authorList>
            <person name="Corre E."/>
            <person name="Pelletier E."/>
            <person name="Niang G."/>
            <person name="Scheremetjew M."/>
            <person name="Finn R."/>
            <person name="Kale V."/>
            <person name="Holt S."/>
            <person name="Cochrane G."/>
            <person name="Meng A."/>
            <person name="Brown T."/>
            <person name="Cohen L."/>
        </authorList>
    </citation>
    <scope>NUCLEOTIDE SEQUENCE</scope>
    <source>
        <strain evidence="7">RCC927</strain>
    </source>
</reference>
<dbReference type="GO" id="GO:0015297">
    <property type="term" value="F:antiporter activity"/>
    <property type="evidence" value="ECO:0007669"/>
    <property type="project" value="InterPro"/>
</dbReference>
<proteinExistence type="inferred from homology"/>
<feature type="transmembrane region" description="Helical" evidence="6">
    <location>
        <begin position="80"/>
        <end position="100"/>
    </location>
</feature>
<feature type="transmembrane region" description="Helical" evidence="6">
    <location>
        <begin position="6"/>
        <end position="26"/>
    </location>
</feature>
<dbReference type="EMBL" id="HBHY01018992">
    <property type="protein sequence ID" value="CAE0149139.1"/>
    <property type="molecule type" value="Transcribed_RNA"/>
</dbReference>
<feature type="transmembrane region" description="Helical" evidence="6">
    <location>
        <begin position="255"/>
        <end position="278"/>
    </location>
</feature>
<dbReference type="InterPro" id="IPR002528">
    <property type="entry name" value="MATE_fam"/>
</dbReference>
<accession>A0A7S3BYX0</accession>
<keyword evidence="4 6" id="KW-1133">Transmembrane helix</keyword>
<feature type="transmembrane region" description="Helical" evidence="6">
    <location>
        <begin position="112"/>
        <end position="133"/>
    </location>
</feature>
<feature type="transmembrane region" description="Helical" evidence="6">
    <location>
        <begin position="38"/>
        <end position="60"/>
    </location>
</feature>
<comment type="subcellular location">
    <subcellularLocation>
        <location evidence="1">Membrane</location>
        <topology evidence="1">Multi-pass membrane protein</topology>
    </subcellularLocation>
</comment>
<feature type="transmembrane region" description="Helical" evidence="6">
    <location>
        <begin position="360"/>
        <end position="383"/>
    </location>
</feature>
<evidence type="ECO:0000256" key="2">
    <source>
        <dbReference type="ARBA" id="ARBA00010199"/>
    </source>
</evidence>
<dbReference type="PANTHER" id="PTHR42893">
    <property type="entry name" value="PROTEIN DETOXIFICATION 44, CHLOROPLASTIC-RELATED"/>
    <property type="match status" value="1"/>
</dbReference>
<feature type="transmembrane region" description="Helical" evidence="6">
    <location>
        <begin position="327"/>
        <end position="348"/>
    </location>
</feature>
<dbReference type="Pfam" id="PF01554">
    <property type="entry name" value="MatE"/>
    <property type="match status" value="1"/>
</dbReference>
<evidence type="ECO:0000256" key="3">
    <source>
        <dbReference type="ARBA" id="ARBA00022692"/>
    </source>
</evidence>
<dbReference type="PANTHER" id="PTHR42893:SF9">
    <property type="entry name" value="PROTEIN DETOXIFICATION 46, CHLOROPLASTIC"/>
    <property type="match status" value="1"/>
</dbReference>
<organism evidence="7">
    <name type="scientific">Prasinoderma singulare</name>
    <dbReference type="NCBI Taxonomy" id="676789"/>
    <lineage>
        <taxon>Eukaryota</taxon>
        <taxon>Viridiplantae</taxon>
        <taxon>Prasinodermophyta</taxon>
        <taxon>Prasinodermophyceae</taxon>
        <taxon>Prasinodermales</taxon>
        <taxon>Prasinodermaceae</taxon>
        <taxon>Prasinoderma</taxon>
    </lineage>
</organism>
<keyword evidence="5 6" id="KW-0472">Membrane</keyword>
<evidence type="ECO:0000256" key="6">
    <source>
        <dbReference type="SAM" id="Phobius"/>
    </source>
</evidence>
<evidence type="ECO:0000256" key="4">
    <source>
        <dbReference type="ARBA" id="ARBA00022989"/>
    </source>
</evidence>
<keyword evidence="3 6" id="KW-0812">Transmembrane</keyword>
<feature type="transmembrane region" description="Helical" evidence="6">
    <location>
        <begin position="298"/>
        <end position="315"/>
    </location>
</feature>
<protein>
    <recommendedName>
        <fullName evidence="8">Multidrug and toxic compound extrusion protein</fullName>
    </recommendedName>
</protein>
<dbReference type="InterPro" id="IPR044644">
    <property type="entry name" value="DinF-like"/>
</dbReference>
<comment type="similarity">
    <text evidence="2">Belongs to the multi antimicrobial extrusion (MATE) (TC 2.A.66.1) family.</text>
</comment>
<sequence>MGPATMVADLTVILLGWHAGATLNFGLRAESSSKRARVYGASLVIGVLMGIAVMACHLASPEQLVGVFRPDAALVGDATAYVRIRALALPLYCLSNSLYGMCAARKDAISPLVVAGVSCVLNGVLDYALVGVLGWGIHGAAWATMASQALAPAAYLLRPSLRRDLRNVAVARAKDYVPFAYFAAPVIFVTVSTLSCFAFQQAFASQLGLAVAAAHKIAIGVFCVAAFLGDPVSLTMQSFLPAVLAEQGPRAARQFALWVCRVSLAVGLTAGLLVALSLNVGGVFFTADASVRSLAASVWPQLLCSIAFLLPLRALNGAAVACGDLLFYASATAMNAAVFAGVLFLLLGTGGGGTASSSFAALWTATVGFYVAGAAQFGWRLLVWRGGKLQAQRAGALKAA</sequence>
<dbReference type="GO" id="GO:0042910">
    <property type="term" value="F:xenobiotic transmembrane transporter activity"/>
    <property type="evidence" value="ECO:0007669"/>
    <property type="project" value="InterPro"/>
</dbReference>
<feature type="transmembrane region" description="Helical" evidence="6">
    <location>
        <begin position="178"/>
        <end position="200"/>
    </location>
</feature>
<gene>
    <name evidence="7" type="ORF">PSIN1315_LOCUS12151</name>
</gene>
<dbReference type="GO" id="GO:0016020">
    <property type="term" value="C:membrane"/>
    <property type="evidence" value="ECO:0007669"/>
    <property type="project" value="UniProtKB-SubCell"/>
</dbReference>
<evidence type="ECO:0000313" key="7">
    <source>
        <dbReference type="EMBL" id="CAE0149139.1"/>
    </source>
</evidence>
<evidence type="ECO:0008006" key="8">
    <source>
        <dbReference type="Google" id="ProtNLM"/>
    </source>
</evidence>
<dbReference type="AlphaFoldDB" id="A0A7S3BYX0"/>
<name>A0A7S3BYX0_9VIRI</name>
<evidence type="ECO:0000256" key="5">
    <source>
        <dbReference type="ARBA" id="ARBA00023136"/>
    </source>
</evidence>
<evidence type="ECO:0000256" key="1">
    <source>
        <dbReference type="ARBA" id="ARBA00004141"/>
    </source>
</evidence>
<feature type="transmembrane region" description="Helical" evidence="6">
    <location>
        <begin position="139"/>
        <end position="157"/>
    </location>
</feature>
<feature type="transmembrane region" description="Helical" evidence="6">
    <location>
        <begin position="206"/>
        <end position="228"/>
    </location>
</feature>